<comment type="caution">
    <text evidence="1">The sequence shown here is derived from an EMBL/GenBank/DDBJ whole genome shotgun (WGS) entry which is preliminary data.</text>
</comment>
<proteinExistence type="predicted"/>
<dbReference type="AlphaFoldDB" id="Q4SBQ8"/>
<organism evidence="1">
    <name type="scientific">Tetraodon nigroviridis</name>
    <name type="common">Spotted green pufferfish</name>
    <name type="synonym">Chelonodon nigroviridis</name>
    <dbReference type="NCBI Taxonomy" id="99883"/>
    <lineage>
        <taxon>Eukaryota</taxon>
        <taxon>Metazoa</taxon>
        <taxon>Chordata</taxon>
        <taxon>Craniata</taxon>
        <taxon>Vertebrata</taxon>
        <taxon>Euteleostomi</taxon>
        <taxon>Actinopterygii</taxon>
        <taxon>Neopterygii</taxon>
        <taxon>Teleostei</taxon>
        <taxon>Neoteleostei</taxon>
        <taxon>Acanthomorphata</taxon>
        <taxon>Eupercaria</taxon>
        <taxon>Tetraodontiformes</taxon>
        <taxon>Tetradontoidea</taxon>
        <taxon>Tetraodontidae</taxon>
        <taxon>Tetraodon</taxon>
    </lineage>
</organism>
<name>Q4SBQ8_TETNG</name>
<dbReference type="EMBL" id="CAAE01014664">
    <property type="protein sequence ID" value="CAG01924.1"/>
    <property type="molecule type" value="Genomic_DNA"/>
</dbReference>
<accession>Q4SBQ8</accession>
<gene>
    <name evidence="1" type="ORF">GSTENG00020859001</name>
</gene>
<protein>
    <submittedName>
        <fullName evidence="1">(spotted green pufferfish) hypothetical protein</fullName>
    </submittedName>
</protein>
<reference evidence="1" key="1">
    <citation type="journal article" date="2004" name="Nature">
        <title>Genome duplication in the teleost fish Tetraodon nigroviridis reveals the early vertebrate proto-karyotype.</title>
        <authorList>
            <person name="Jaillon O."/>
            <person name="Aury J.-M."/>
            <person name="Brunet F."/>
            <person name="Petit J.-L."/>
            <person name="Stange-Thomann N."/>
            <person name="Mauceli E."/>
            <person name="Bouneau L."/>
            <person name="Fischer C."/>
            <person name="Ozouf-Costaz C."/>
            <person name="Bernot A."/>
            <person name="Nicaud S."/>
            <person name="Jaffe D."/>
            <person name="Fisher S."/>
            <person name="Lutfalla G."/>
            <person name="Dossat C."/>
            <person name="Segurens B."/>
            <person name="Dasilva C."/>
            <person name="Salanoubat M."/>
            <person name="Levy M."/>
            <person name="Boudet N."/>
            <person name="Castellano S."/>
            <person name="Anthouard V."/>
            <person name="Jubin C."/>
            <person name="Castelli V."/>
            <person name="Katinka M."/>
            <person name="Vacherie B."/>
            <person name="Biemont C."/>
            <person name="Skalli Z."/>
            <person name="Cattolico L."/>
            <person name="Poulain J."/>
            <person name="De Berardinis V."/>
            <person name="Cruaud C."/>
            <person name="Duprat S."/>
            <person name="Brottier P."/>
            <person name="Coutanceau J.-P."/>
            <person name="Gouzy J."/>
            <person name="Parra G."/>
            <person name="Lardier G."/>
            <person name="Chapple C."/>
            <person name="McKernan K.J."/>
            <person name="McEwan P."/>
            <person name="Bosak S."/>
            <person name="Kellis M."/>
            <person name="Volff J.-N."/>
            <person name="Guigo R."/>
            <person name="Zody M.C."/>
            <person name="Mesirov J."/>
            <person name="Lindblad-Toh K."/>
            <person name="Birren B."/>
            <person name="Nusbaum C."/>
            <person name="Kahn D."/>
            <person name="Robinson-Rechavi M."/>
            <person name="Laudet V."/>
            <person name="Schachter V."/>
            <person name="Quetier F."/>
            <person name="Saurin W."/>
            <person name="Scarpelli C."/>
            <person name="Wincker P."/>
            <person name="Lander E.S."/>
            <person name="Weissenbach J."/>
            <person name="Roest Crollius H."/>
        </authorList>
    </citation>
    <scope>NUCLEOTIDE SEQUENCE [LARGE SCALE GENOMIC DNA]</scope>
</reference>
<reference evidence="1" key="2">
    <citation type="submission" date="2004-02" db="EMBL/GenBank/DDBJ databases">
        <authorList>
            <consortium name="Genoscope"/>
            <consortium name="Whitehead Institute Centre for Genome Research"/>
        </authorList>
    </citation>
    <scope>NUCLEOTIDE SEQUENCE</scope>
</reference>
<evidence type="ECO:0000313" key="1">
    <source>
        <dbReference type="EMBL" id="CAG01924.1"/>
    </source>
</evidence>
<sequence length="73" mass="8037">MKAQAAHWTVPARPIGRAPELCMAPPWGAKQAHRSSAPAWSPGKTRAFHCCTALWLTEVQCDAMWDFCTVTVV</sequence>
<dbReference type="KEGG" id="tng:GSTEN00020859G001"/>